<organism evidence="3 4">
    <name type="scientific">Pseudonocardia benzenivorans</name>
    <dbReference type="NCBI Taxonomy" id="228005"/>
    <lineage>
        <taxon>Bacteria</taxon>
        <taxon>Bacillati</taxon>
        <taxon>Actinomycetota</taxon>
        <taxon>Actinomycetes</taxon>
        <taxon>Pseudonocardiales</taxon>
        <taxon>Pseudonocardiaceae</taxon>
        <taxon>Pseudonocardia</taxon>
    </lineage>
</organism>
<proteinExistence type="inferred from homology"/>
<feature type="domain" description="Protein SirB1 N-terminal" evidence="2">
    <location>
        <begin position="54"/>
        <end position="181"/>
    </location>
</feature>
<gene>
    <name evidence="3" type="ORF">ACFQ34_16230</name>
</gene>
<dbReference type="PANTHER" id="PTHR31350">
    <property type="entry name" value="SI:DKEY-261L7.2"/>
    <property type="match status" value="1"/>
</dbReference>
<reference evidence="4" key="1">
    <citation type="journal article" date="2019" name="Int. J. Syst. Evol. Microbiol.">
        <title>The Global Catalogue of Microorganisms (GCM) 10K type strain sequencing project: providing services to taxonomists for standard genome sequencing and annotation.</title>
        <authorList>
            <consortium name="The Broad Institute Genomics Platform"/>
            <consortium name="The Broad Institute Genome Sequencing Center for Infectious Disease"/>
            <person name="Wu L."/>
            <person name="Ma J."/>
        </authorList>
    </citation>
    <scope>NUCLEOTIDE SEQUENCE [LARGE SCALE GENOMIC DNA]</scope>
    <source>
        <strain evidence="4">CCUG 49018</strain>
    </source>
</reference>
<dbReference type="RefSeq" id="WP_013678143.1">
    <property type="nucleotide sequence ID" value="NZ_BAABKS010000029.1"/>
</dbReference>
<comment type="similarity">
    <text evidence="1">Belongs to the UPF0162 family.</text>
</comment>
<name>A0ABW3VIG0_9PSEU</name>
<evidence type="ECO:0000313" key="3">
    <source>
        <dbReference type="EMBL" id="MFD1234841.1"/>
    </source>
</evidence>
<dbReference type="EMBL" id="JBHTMB010000141">
    <property type="protein sequence ID" value="MFD1234841.1"/>
    <property type="molecule type" value="Genomic_DNA"/>
</dbReference>
<sequence length="269" mass="29246">MDPVARFGALVGRGEPDLDVGALAIAAGAQPGLDPDRWLRELDRLAAAVPAGSGVTGVLRVLFEEEGFTGNTTDYYDPRNSLLPHVLRRRTGIPITLAVVTIEVGRRAGVRLQGVGMPGHFLVREAETGVHVDVFSGGRLLDDADCERLFRASTGSATRSVRFSRDLMPVATNRQILVRMLENLRGVYGRRRRPADLEWVLRMRLAVPGAPETAIPLLVELADALGKQARWPEAATLLRDAADDPEAPLEPAQRDALRETARAQLANLN</sequence>
<keyword evidence="4" id="KW-1185">Reference proteome</keyword>
<dbReference type="Proteomes" id="UP001597182">
    <property type="component" value="Unassembled WGS sequence"/>
</dbReference>
<comment type="caution">
    <text evidence="3">The sequence shown here is derived from an EMBL/GenBank/DDBJ whole genome shotgun (WGS) entry which is preliminary data.</text>
</comment>
<dbReference type="PANTHER" id="PTHR31350:SF21">
    <property type="entry name" value="F-BOX ONLY PROTEIN 21"/>
    <property type="match status" value="1"/>
</dbReference>
<evidence type="ECO:0000256" key="1">
    <source>
        <dbReference type="ARBA" id="ARBA00007100"/>
    </source>
</evidence>
<accession>A0ABW3VIG0</accession>
<evidence type="ECO:0000259" key="2">
    <source>
        <dbReference type="Pfam" id="PF13369"/>
    </source>
</evidence>
<dbReference type="InterPro" id="IPR032698">
    <property type="entry name" value="SirB1_N"/>
</dbReference>
<protein>
    <submittedName>
        <fullName evidence="3">SirB1 family protein</fullName>
    </submittedName>
</protein>
<dbReference type="Pfam" id="PF13369">
    <property type="entry name" value="Transglut_core2"/>
    <property type="match status" value="1"/>
</dbReference>
<evidence type="ECO:0000313" key="4">
    <source>
        <dbReference type="Proteomes" id="UP001597182"/>
    </source>
</evidence>